<evidence type="ECO:0000256" key="13">
    <source>
        <dbReference type="ARBA" id="ARBA00023136"/>
    </source>
</evidence>
<keyword evidence="10" id="KW-0560">Oxidoreductase</keyword>
<dbReference type="GO" id="GO:0020037">
    <property type="term" value="F:heme binding"/>
    <property type="evidence" value="ECO:0007669"/>
    <property type="project" value="InterPro"/>
</dbReference>
<keyword evidence="14" id="KW-0812">Transmembrane</keyword>
<keyword evidence="9" id="KW-0492">Microsome</keyword>
<dbReference type="OrthoDB" id="10257317at2759"/>
<evidence type="ECO:0000256" key="9">
    <source>
        <dbReference type="ARBA" id="ARBA00022848"/>
    </source>
</evidence>
<gene>
    <name evidence="16" type="primary">LOC112452965</name>
</gene>
<protein>
    <submittedName>
        <fullName evidence="16">Aromatase 3-like</fullName>
    </submittedName>
</protein>
<dbReference type="RefSeq" id="XP_024869218.1">
    <property type="nucleotide sequence ID" value="XM_025013450.1"/>
</dbReference>
<proteinExistence type="inferred from homology"/>
<evidence type="ECO:0000256" key="6">
    <source>
        <dbReference type="ARBA" id="ARBA00022617"/>
    </source>
</evidence>
<evidence type="ECO:0000256" key="4">
    <source>
        <dbReference type="ARBA" id="ARBA00004406"/>
    </source>
</evidence>
<evidence type="ECO:0000256" key="2">
    <source>
        <dbReference type="ARBA" id="ARBA00003690"/>
    </source>
</evidence>
<evidence type="ECO:0000256" key="8">
    <source>
        <dbReference type="ARBA" id="ARBA00022824"/>
    </source>
</evidence>
<dbReference type="PANTHER" id="PTHR24291:SF189">
    <property type="entry name" value="CYTOCHROME P450 4C3-RELATED"/>
    <property type="match status" value="1"/>
</dbReference>
<evidence type="ECO:0000256" key="7">
    <source>
        <dbReference type="ARBA" id="ARBA00022723"/>
    </source>
</evidence>
<evidence type="ECO:0000256" key="10">
    <source>
        <dbReference type="ARBA" id="ARBA00023002"/>
    </source>
</evidence>
<evidence type="ECO:0000256" key="11">
    <source>
        <dbReference type="ARBA" id="ARBA00023004"/>
    </source>
</evidence>
<accession>A0A6J1PIQ9</accession>
<dbReference type="GO" id="GO:0005789">
    <property type="term" value="C:endoplasmic reticulum membrane"/>
    <property type="evidence" value="ECO:0007669"/>
    <property type="project" value="UniProtKB-SubCell"/>
</dbReference>
<keyword evidence="15" id="KW-1185">Reference proteome</keyword>
<evidence type="ECO:0000256" key="12">
    <source>
        <dbReference type="ARBA" id="ARBA00023033"/>
    </source>
</evidence>
<organism evidence="15 16">
    <name type="scientific">Temnothorax curvispinosus</name>
    <dbReference type="NCBI Taxonomy" id="300111"/>
    <lineage>
        <taxon>Eukaryota</taxon>
        <taxon>Metazoa</taxon>
        <taxon>Ecdysozoa</taxon>
        <taxon>Arthropoda</taxon>
        <taxon>Hexapoda</taxon>
        <taxon>Insecta</taxon>
        <taxon>Pterygota</taxon>
        <taxon>Neoptera</taxon>
        <taxon>Endopterygota</taxon>
        <taxon>Hymenoptera</taxon>
        <taxon>Apocrita</taxon>
        <taxon>Aculeata</taxon>
        <taxon>Formicoidea</taxon>
        <taxon>Formicidae</taxon>
        <taxon>Myrmicinae</taxon>
        <taxon>Temnothorax</taxon>
    </lineage>
</organism>
<dbReference type="Pfam" id="PF00067">
    <property type="entry name" value="p450"/>
    <property type="match status" value="1"/>
</dbReference>
<keyword evidence="7" id="KW-0479">Metal-binding</keyword>
<dbReference type="PANTHER" id="PTHR24291">
    <property type="entry name" value="CYTOCHROME P450 FAMILY 4"/>
    <property type="match status" value="1"/>
</dbReference>
<dbReference type="InterPro" id="IPR050196">
    <property type="entry name" value="Cytochrome_P450_Monoox"/>
</dbReference>
<dbReference type="GeneID" id="112452965"/>
<dbReference type="GO" id="GO:0004497">
    <property type="term" value="F:monooxygenase activity"/>
    <property type="evidence" value="ECO:0007669"/>
    <property type="project" value="UniProtKB-KW"/>
</dbReference>
<name>A0A6J1PIQ9_9HYME</name>
<dbReference type="Proteomes" id="UP000504618">
    <property type="component" value="Unplaced"/>
</dbReference>
<dbReference type="Gene3D" id="1.10.630.10">
    <property type="entry name" value="Cytochrome P450"/>
    <property type="match status" value="1"/>
</dbReference>
<dbReference type="GO" id="GO:0016705">
    <property type="term" value="F:oxidoreductase activity, acting on paired donors, with incorporation or reduction of molecular oxygen"/>
    <property type="evidence" value="ECO:0007669"/>
    <property type="project" value="InterPro"/>
</dbReference>
<feature type="transmembrane region" description="Helical" evidence="14">
    <location>
        <begin position="47"/>
        <end position="70"/>
    </location>
</feature>
<evidence type="ECO:0000256" key="1">
    <source>
        <dbReference type="ARBA" id="ARBA00001971"/>
    </source>
</evidence>
<keyword evidence="8" id="KW-0256">Endoplasmic reticulum</keyword>
<evidence type="ECO:0000313" key="15">
    <source>
        <dbReference type="Proteomes" id="UP000504618"/>
    </source>
</evidence>
<dbReference type="InterPro" id="IPR001128">
    <property type="entry name" value="Cyt_P450"/>
</dbReference>
<keyword evidence="11" id="KW-0408">Iron</keyword>
<evidence type="ECO:0000256" key="5">
    <source>
        <dbReference type="ARBA" id="ARBA00010617"/>
    </source>
</evidence>
<dbReference type="InterPro" id="IPR036396">
    <property type="entry name" value="Cyt_P450_sf"/>
</dbReference>
<comment type="function">
    <text evidence="2">May be involved in the metabolism of insect hormones and in the breakdown of synthetic insecticides.</text>
</comment>
<evidence type="ECO:0000256" key="3">
    <source>
        <dbReference type="ARBA" id="ARBA00004174"/>
    </source>
</evidence>
<evidence type="ECO:0000313" key="16">
    <source>
        <dbReference type="RefSeq" id="XP_024869218.1"/>
    </source>
</evidence>
<comment type="cofactor">
    <cofactor evidence="1">
        <name>heme</name>
        <dbReference type="ChEBI" id="CHEBI:30413"/>
    </cofactor>
</comment>
<evidence type="ECO:0000256" key="14">
    <source>
        <dbReference type="SAM" id="Phobius"/>
    </source>
</evidence>
<keyword evidence="6" id="KW-0349">Heme</keyword>
<keyword evidence="14" id="KW-1133">Transmembrane helix</keyword>
<comment type="similarity">
    <text evidence="5">Belongs to the cytochrome P450 family.</text>
</comment>
<dbReference type="SUPFAM" id="SSF48264">
    <property type="entry name" value="Cytochrome P450"/>
    <property type="match status" value="1"/>
</dbReference>
<keyword evidence="12" id="KW-0503">Monooxygenase</keyword>
<dbReference type="AlphaFoldDB" id="A0A6J1PIQ9"/>
<keyword evidence="13 14" id="KW-0472">Membrane</keyword>
<dbReference type="GO" id="GO:0005506">
    <property type="term" value="F:iron ion binding"/>
    <property type="evidence" value="ECO:0007669"/>
    <property type="project" value="InterPro"/>
</dbReference>
<sequence length="88" mass="10199">MIQQHTHKLNNLNTTKENNQTHKKLFDILMDASCEENFTQEDIRDNVITMLLAASDTISITMNFIVYILANFPKIQVCIHSKTIKFTN</sequence>
<reference evidence="16" key="1">
    <citation type="submission" date="2025-08" db="UniProtKB">
        <authorList>
            <consortium name="RefSeq"/>
        </authorList>
    </citation>
    <scope>IDENTIFICATION</scope>
    <source>
        <tissue evidence="16">Whole body</tissue>
    </source>
</reference>
<comment type="subcellular location">
    <subcellularLocation>
        <location evidence="4">Endoplasmic reticulum membrane</location>
        <topology evidence="4">Peripheral membrane protein</topology>
    </subcellularLocation>
    <subcellularLocation>
        <location evidence="3">Microsome membrane</location>
        <topology evidence="3">Peripheral membrane protein</topology>
    </subcellularLocation>
</comment>